<accession>G0J2Y3</accession>
<evidence type="ECO:0000259" key="3">
    <source>
        <dbReference type="Pfam" id="PF16344"/>
    </source>
</evidence>
<dbReference type="STRING" id="880070.Cycma_3758"/>
<dbReference type="KEGG" id="cmr:Cycma_3758"/>
<dbReference type="Proteomes" id="UP000001635">
    <property type="component" value="Chromosome"/>
</dbReference>
<feature type="domain" description="Protein FecR C-terminal" evidence="3">
    <location>
        <begin position="296"/>
        <end position="363"/>
    </location>
</feature>
<organism evidence="4 5">
    <name type="scientific">Cyclobacterium marinum (strain ATCC 25205 / DSM 745 / LMG 13164 / NCIMB 1802)</name>
    <name type="common">Flectobacillus marinus</name>
    <dbReference type="NCBI Taxonomy" id="880070"/>
    <lineage>
        <taxon>Bacteria</taxon>
        <taxon>Pseudomonadati</taxon>
        <taxon>Bacteroidota</taxon>
        <taxon>Cytophagia</taxon>
        <taxon>Cytophagales</taxon>
        <taxon>Cyclobacteriaceae</taxon>
        <taxon>Cyclobacterium</taxon>
    </lineage>
</organism>
<protein>
    <submittedName>
        <fullName evidence="4">Anti-FecI sigma factor, FecR</fullName>
    </submittedName>
</protein>
<keyword evidence="1" id="KW-0472">Membrane</keyword>
<dbReference type="eggNOG" id="COG3712">
    <property type="taxonomic scope" value="Bacteria"/>
</dbReference>
<dbReference type="PIRSF" id="PIRSF018266">
    <property type="entry name" value="FecR"/>
    <property type="match status" value="1"/>
</dbReference>
<dbReference type="RefSeq" id="WP_014021756.1">
    <property type="nucleotide sequence ID" value="NC_015914.1"/>
</dbReference>
<keyword evidence="1" id="KW-0812">Transmembrane</keyword>
<dbReference type="Gene3D" id="2.60.120.1440">
    <property type="match status" value="1"/>
</dbReference>
<dbReference type="OrthoDB" id="1099916at2"/>
<feature type="transmembrane region" description="Helical" evidence="1">
    <location>
        <begin position="118"/>
        <end position="137"/>
    </location>
</feature>
<dbReference type="PANTHER" id="PTHR30273:SF2">
    <property type="entry name" value="PROTEIN FECR"/>
    <property type="match status" value="1"/>
</dbReference>
<evidence type="ECO:0000259" key="2">
    <source>
        <dbReference type="Pfam" id="PF04773"/>
    </source>
</evidence>
<evidence type="ECO:0000256" key="1">
    <source>
        <dbReference type="SAM" id="Phobius"/>
    </source>
</evidence>
<dbReference type="Gene3D" id="3.55.50.30">
    <property type="match status" value="1"/>
</dbReference>
<name>G0J2Y3_CYCMS</name>
<gene>
    <name evidence="4" type="ordered locus">Cycma_3758</name>
</gene>
<dbReference type="InterPro" id="IPR006860">
    <property type="entry name" value="FecR"/>
</dbReference>
<dbReference type="HOGENOM" id="CLU_050192_2_1_10"/>
<dbReference type="EMBL" id="CP002955">
    <property type="protein sequence ID" value="AEL27470.1"/>
    <property type="molecule type" value="Genomic_DNA"/>
</dbReference>
<dbReference type="GO" id="GO:0016989">
    <property type="term" value="F:sigma factor antagonist activity"/>
    <property type="evidence" value="ECO:0007669"/>
    <property type="project" value="TreeGrafter"/>
</dbReference>
<dbReference type="InterPro" id="IPR032508">
    <property type="entry name" value="FecR_C"/>
</dbReference>
<evidence type="ECO:0000313" key="4">
    <source>
        <dbReference type="EMBL" id="AEL27470.1"/>
    </source>
</evidence>
<sequence>MMNNLNENVIDLILNEEFRKWVLASNLASDRIWRNSLSKDQILAKDVEEAKNIIRDLLIDQDPLQSAEFDEMWKFIDSHTFETTLGFKEKRISPNKPLPQSVQEQNSKSTPISHVFTSYLRVAVILLLLLGVGYLLLNDLQPNMDTEGSTTASVKTYQAPPGIKSRITLQDGTKVILNSGSILTYNDNVDQKRREIYLEGEAFFDVYPNPEKPLTVTAAEVSTTAIGTSFNIKAFENEDVKVALVTGKVAIGIPGIGVDSIMLKEREVLNIPHENGRVSKIAFDEDEVLGWTRKLIVFDNTAFSEAIRVLENWYGVSFELYNMPQENLNISGKFQDETLKNVMEGLKHTLQIDYSIIGETVTIEFKSQ</sequence>
<dbReference type="Pfam" id="PF16344">
    <property type="entry name" value="FecR_C"/>
    <property type="match status" value="1"/>
</dbReference>
<keyword evidence="1" id="KW-1133">Transmembrane helix</keyword>
<dbReference type="PANTHER" id="PTHR30273">
    <property type="entry name" value="PERIPLASMIC SIGNAL SENSOR AND SIGMA FACTOR ACTIVATOR FECR-RELATED"/>
    <property type="match status" value="1"/>
</dbReference>
<feature type="domain" description="FecR protein" evidence="2">
    <location>
        <begin position="157"/>
        <end position="249"/>
    </location>
</feature>
<evidence type="ECO:0000313" key="5">
    <source>
        <dbReference type="Proteomes" id="UP000001635"/>
    </source>
</evidence>
<reference evidence="5" key="1">
    <citation type="submission" date="2011-07" db="EMBL/GenBank/DDBJ databases">
        <title>The complete genome of Cyclobacterium marinum DSM 745.</title>
        <authorList>
            <person name="Lucas S."/>
            <person name="Han J."/>
            <person name="Lapidus A."/>
            <person name="Bruce D."/>
            <person name="Goodwin L."/>
            <person name="Pitluck S."/>
            <person name="Peters L."/>
            <person name="Kyrpides N."/>
            <person name="Mavromatis K."/>
            <person name="Ivanova N."/>
            <person name="Ovchinnikova G."/>
            <person name="Chertkov O."/>
            <person name="Detter J.C."/>
            <person name="Tapia R."/>
            <person name="Han C."/>
            <person name="Land M."/>
            <person name="Hauser L."/>
            <person name="Markowitz V."/>
            <person name="Cheng J.-F."/>
            <person name="Hugenholtz P."/>
            <person name="Woyke T."/>
            <person name="Wu D."/>
            <person name="Tindall B."/>
            <person name="Schuetze A."/>
            <person name="Brambilla E."/>
            <person name="Klenk H.-P."/>
            <person name="Eisen J.A."/>
        </authorList>
    </citation>
    <scope>NUCLEOTIDE SEQUENCE [LARGE SCALE GENOMIC DNA]</scope>
    <source>
        <strain evidence="5">ATCC 25205 / DSM 745 / LMG 13164 / NCIMB 1802</strain>
    </source>
</reference>
<dbReference type="Pfam" id="PF04773">
    <property type="entry name" value="FecR"/>
    <property type="match status" value="1"/>
</dbReference>
<keyword evidence="5" id="KW-1185">Reference proteome</keyword>
<dbReference type="InterPro" id="IPR012373">
    <property type="entry name" value="Ferrdict_sens_TM"/>
</dbReference>
<dbReference type="AlphaFoldDB" id="G0J2Y3"/>
<proteinExistence type="predicted"/>